<protein>
    <submittedName>
        <fullName evidence="1">Uncharacterized protein</fullName>
    </submittedName>
</protein>
<gene>
    <name evidence="1" type="ORF">Glove_60g68</name>
</gene>
<sequence>MFEVYDTIGLCETSKGNVSNSKAPEIIKNYFAKVQSHSTLYVKKKGRFTMEDIITFAEFKRIFAGGQPNFVIIITKSNQKWVTRNLKTLRDYFGNSHIIAVDCPFSDDFDENLQNQTKRQKID</sequence>
<dbReference type="STRING" id="1348612.A0A397JE07"/>
<dbReference type="AlphaFoldDB" id="A0A397JE07"/>
<dbReference type="EMBL" id="PQFF01000057">
    <property type="protein sequence ID" value="RHZ85797.1"/>
    <property type="molecule type" value="Genomic_DNA"/>
</dbReference>
<evidence type="ECO:0000313" key="2">
    <source>
        <dbReference type="Proteomes" id="UP000266861"/>
    </source>
</evidence>
<proteinExistence type="predicted"/>
<dbReference type="Gene3D" id="3.40.50.300">
    <property type="entry name" value="P-loop containing nucleotide triphosphate hydrolases"/>
    <property type="match status" value="1"/>
</dbReference>
<name>A0A397JE07_9GLOM</name>
<reference evidence="1 2" key="1">
    <citation type="submission" date="2018-08" db="EMBL/GenBank/DDBJ databases">
        <title>Genome and evolution of the arbuscular mycorrhizal fungus Diversispora epigaea (formerly Glomus versiforme) and its bacterial endosymbionts.</title>
        <authorList>
            <person name="Sun X."/>
            <person name="Fei Z."/>
            <person name="Harrison M."/>
        </authorList>
    </citation>
    <scope>NUCLEOTIDE SEQUENCE [LARGE SCALE GENOMIC DNA]</scope>
    <source>
        <strain evidence="1 2">IT104</strain>
    </source>
</reference>
<comment type="caution">
    <text evidence="1">The sequence shown here is derived from an EMBL/GenBank/DDBJ whole genome shotgun (WGS) entry which is preliminary data.</text>
</comment>
<dbReference type="Proteomes" id="UP000266861">
    <property type="component" value="Unassembled WGS sequence"/>
</dbReference>
<dbReference type="OrthoDB" id="2420942at2759"/>
<evidence type="ECO:0000313" key="1">
    <source>
        <dbReference type="EMBL" id="RHZ85797.1"/>
    </source>
</evidence>
<dbReference type="InterPro" id="IPR027417">
    <property type="entry name" value="P-loop_NTPase"/>
</dbReference>
<keyword evidence="2" id="KW-1185">Reference proteome</keyword>
<accession>A0A397JE07</accession>
<organism evidence="1 2">
    <name type="scientific">Diversispora epigaea</name>
    <dbReference type="NCBI Taxonomy" id="1348612"/>
    <lineage>
        <taxon>Eukaryota</taxon>
        <taxon>Fungi</taxon>
        <taxon>Fungi incertae sedis</taxon>
        <taxon>Mucoromycota</taxon>
        <taxon>Glomeromycotina</taxon>
        <taxon>Glomeromycetes</taxon>
        <taxon>Diversisporales</taxon>
        <taxon>Diversisporaceae</taxon>
        <taxon>Diversispora</taxon>
    </lineage>
</organism>